<name>A0A077NEA5_XENBV</name>
<accession>A0A077NEA5</accession>
<gene>
    <name evidence="1" type="ORF">XBFM1_1710015</name>
</gene>
<dbReference type="EMBL" id="CBSV010000081">
    <property type="protein sequence ID" value="CDH00547.1"/>
    <property type="molecule type" value="Genomic_DNA"/>
</dbReference>
<sequence>MNAKNKIGSTLESLNKYWNVLKSISVEHCHETGMLCIEEPFLHFDNGTNVEDIWHWFEDQNPYFQVAKIMY</sequence>
<dbReference type="AlphaFoldDB" id="A0A077NEA5"/>
<protein>
    <submittedName>
        <fullName evidence="1">Uncharacterized protein</fullName>
    </submittedName>
</protein>
<evidence type="ECO:0000313" key="1">
    <source>
        <dbReference type="EMBL" id="CDH00547.1"/>
    </source>
</evidence>
<proteinExistence type="predicted"/>
<comment type="caution">
    <text evidence="1">The sequence shown here is derived from an EMBL/GenBank/DDBJ whole genome shotgun (WGS) entry which is preliminary data.</text>
</comment>
<dbReference type="RefSeq" id="WP_038223474.1">
    <property type="nucleotide sequence ID" value="NZ_CAWLWD010000153.1"/>
</dbReference>
<dbReference type="Proteomes" id="UP000028487">
    <property type="component" value="Unassembled WGS sequence"/>
</dbReference>
<reference evidence="1" key="1">
    <citation type="submission" date="2013-07" db="EMBL/GenBank/DDBJ databases">
        <title>Sub-species coevolution in mutualistic symbiosis.</title>
        <authorList>
            <person name="Murfin K."/>
            <person name="Klassen J."/>
            <person name="Lee M."/>
            <person name="Forst S."/>
            <person name="Stock P."/>
            <person name="Goodrich-Blair H."/>
        </authorList>
    </citation>
    <scope>NUCLEOTIDE SEQUENCE [LARGE SCALE GENOMIC DNA]</scope>
    <source>
        <strain evidence="1">Feltiae Moldova</strain>
    </source>
</reference>
<dbReference type="HOGENOM" id="CLU_2715099_0_0_6"/>
<organism evidence="1">
    <name type="scientific">Xenorhabdus bovienii str. feltiae Moldova</name>
    <dbReference type="NCBI Taxonomy" id="1398200"/>
    <lineage>
        <taxon>Bacteria</taxon>
        <taxon>Pseudomonadati</taxon>
        <taxon>Pseudomonadota</taxon>
        <taxon>Gammaproteobacteria</taxon>
        <taxon>Enterobacterales</taxon>
        <taxon>Morganellaceae</taxon>
        <taxon>Xenorhabdus</taxon>
    </lineage>
</organism>